<dbReference type="InterPro" id="IPR003594">
    <property type="entry name" value="HATPase_dom"/>
</dbReference>
<dbReference type="Gene3D" id="3.30.565.10">
    <property type="entry name" value="Histidine kinase-like ATPase, C-terminal domain"/>
    <property type="match status" value="1"/>
</dbReference>
<evidence type="ECO:0000313" key="4">
    <source>
        <dbReference type="Proteomes" id="UP000052982"/>
    </source>
</evidence>
<organism evidence="3 4">
    <name type="scientific">Streptomyces griseoruber</name>
    <dbReference type="NCBI Taxonomy" id="1943"/>
    <lineage>
        <taxon>Bacteria</taxon>
        <taxon>Bacillati</taxon>
        <taxon>Actinomycetota</taxon>
        <taxon>Actinomycetes</taxon>
        <taxon>Kitasatosporales</taxon>
        <taxon>Streptomycetaceae</taxon>
        <taxon>Streptomyces</taxon>
    </lineage>
</organism>
<dbReference type="PANTHER" id="PTHR35526:SF3">
    <property type="entry name" value="ANTI-SIGMA-F FACTOR RSBW"/>
    <property type="match status" value="1"/>
</dbReference>
<evidence type="ECO:0000313" key="3">
    <source>
        <dbReference type="EMBL" id="KUN87210.1"/>
    </source>
</evidence>
<proteinExistence type="predicted"/>
<gene>
    <name evidence="3" type="ORF">AQJ64_07990</name>
</gene>
<name>A0A124I4L3_9ACTN</name>
<dbReference type="CDD" id="cd16936">
    <property type="entry name" value="HATPase_RsbW-like"/>
    <property type="match status" value="1"/>
</dbReference>
<keyword evidence="1" id="KW-0808">Transferase</keyword>
<evidence type="ECO:0000259" key="2">
    <source>
        <dbReference type="Pfam" id="PF13581"/>
    </source>
</evidence>
<keyword evidence="1" id="KW-0723">Serine/threonine-protein kinase</keyword>
<comment type="caution">
    <text evidence="3">The sequence shown here is derived from an EMBL/GenBank/DDBJ whole genome shotgun (WGS) entry which is preliminary data.</text>
</comment>
<dbReference type="PANTHER" id="PTHR35526">
    <property type="entry name" value="ANTI-SIGMA-F FACTOR RSBW-RELATED"/>
    <property type="match status" value="1"/>
</dbReference>
<evidence type="ECO:0000256" key="1">
    <source>
        <dbReference type="ARBA" id="ARBA00022527"/>
    </source>
</evidence>
<dbReference type="GO" id="GO:0004674">
    <property type="term" value="F:protein serine/threonine kinase activity"/>
    <property type="evidence" value="ECO:0007669"/>
    <property type="project" value="UniProtKB-KW"/>
</dbReference>
<accession>A0A124I4L3</accession>
<dbReference type="STRING" id="1943.AQJ64_07990"/>
<dbReference type="InterPro" id="IPR050267">
    <property type="entry name" value="Anti-sigma-factor_SerPK"/>
</dbReference>
<keyword evidence="1" id="KW-0418">Kinase</keyword>
<feature type="domain" description="Histidine kinase/HSP90-like ATPase" evidence="2">
    <location>
        <begin position="20"/>
        <end position="143"/>
    </location>
</feature>
<protein>
    <recommendedName>
        <fullName evidence="2">Histidine kinase/HSP90-like ATPase domain-containing protein</fullName>
    </recommendedName>
</protein>
<dbReference type="AlphaFoldDB" id="A0A124I4L3"/>
<dbReference type="Proteomes" id="UP000052982">
    <property type="component" value="Unassembled WGS sequence"/>
</dbReference>
<dbReference type="EMBL" id="LMWW01000008">
    <property type="protein sequence ID" value="KUN87210.1"/>
    <property type="molecule type" value="Genomic_DNA"/>
</dbReference>
<dbReference type="InterPro" id="IPR036890">
    <property type="entry name" value="HATPase_C_sf"/>
</dbReference>
<dbReference type="Pfam" id="PF13581">
    <property type="entry name" value="HATPase_c_2"/>
    <property type="match status" value="1"/>
</dbReference>
<keyword evidence="4" id="KW-1185">Reference proteome</keyword>
<dbReference type="RefSeq" id="WP_055636341.1">
    <property type="nucleotide sequence ID" value="NZ_JBIRTR010000001.1"/>
</dbReference>
<dbReference type="SUPFAM" id="SSF55874">
    <property type="entry name" value="ATPase domain of HSP90 chaperone/DNA topoisomerase II/histidine kinase"/>
    <property type="match status" value="1"/>
</dbReference>
<dbReference type="OrthoDB" id="3473697at2"/>
<sequence length="178" mass="19058">MTVRPTPQPPVTVRVFTQRFSATPRGARLARRLALHQLDTWGIPHGTEASDTVALIVAELAANAVTHGRVPGRDFELCLSLVTGSVRIEVSDTHAGVRPPGPRAVRAPGPLDDAGRGLYLVDALAARWEVVDREPPPGKTVRAEVDVLNWLSLAGRTFLSAAPRPPVPGPPPPPPPRR</sequence>
<reference evidence="3 4" key="1">
    <citation type="submission" date="2015-10" db="EMBL/GenBank/DDBJ databases">
        <title>Draft genome sequence of Streptomyces griseoruber DSM 40281, type strain for the species Streptomyces griseoruber.</title>
        <authorList>
            <person name="Ruckert C."/>
            <person name="Winkler A."/>
            <person name="Kalinowski J."/>
            <person name="Kampfer P."/>
            <person name="Glaeser S."/>
        </authorList>
    </citation>
    <scope>NUCLEOTIDE SEQUENCE [LARGE SCALE GENOMIC DNA]</scope>
    <source>
        <strain evidence="3 4">DSM 40281</strain>
    </source>
</reference>